<proteinExistence type="predicted"/>
<dbReference type="InterPro" id="IPR003661">
    <property type="entry name" value="HisK_dim/P_dom"/>
</dbReference>
<dbReference type="OrthoDB" id="1522504at2"/>
<reference evidence="10 11" key="1">
    <citation type="submission" date="2017-10" db="EMBL/GenBank/DDBJ databases">
        <title>The draft genome sequence of Lewinella nigricans NBRC 102662.</title>
        <authorList>
            <person name="Wang K."/>
        </authorList>
    </citation>
    <scope>NUCLEOTIDE SEQUENCE [LARGE SCALE GENOMIC DNA]</scope>
    <source>
        <strain evidence="10 11">NBRC 102662</strain>
    </source>
</reference>
<dbReference type="SMART" id="SM00387">
    <property type="entry name" value="HATPase_c"/>
    <property type="match status" value="1"/>
</dbReference>
<dbReference type="InterPro" id="IPR036890">
    <property type="entry name" value="HATPase_C_sf"/>
</dbReference>
<evidence type="ECO:0000259" key="9">
    <source>
        <dbReference type="PROSITE" id="PS50109"/>
    </source>
</evidence>
<dbReference type="GO" id="GO:0000155">
    <property type="term" value="F:phosphorelay sensor kinase activity"/>
    <property type="evidence" value="ECO:0007669"/>
    <property type="project" value="InterPro"/>
</dbReference>
<evidence type="ECO:0000256" key="7">
    <source>
        <dbReference type="ARBA" id="ARBA00022989"/>
    </source>
</evidence>
<evidence type="ECO:0000256" key="8">
    <source>
        <dbReference type="SAM" id="Phobius"/>
    </source>
</evidence>
<dbReference type="SUPFAM" id="SSF55874">
    <property type="entry name" value="ATPase domain of HSP90 chaperone/DNA topoisomerase II/histidine kinase"/>
    <property type="match status" value="1"/>
</dbReference>
<dbReference type="Pfam" id="PF02518">
    <property type="entry name" value="HATPase_c"/>
    <property type="match status" value="1"/>
</dbReference>
<protein>
    <recommendedName>
        <fullName evidence="2">histidine kinase</fullName>
        <ecNumber evidence="2">2.7.13.3</ecNumber>
    </recommendedName>
</protein>
<feature type="transmembrane region" description="Helical" evidence="8">
    <location>
        <begin position="7"/>
        <end position="30"/>
    </location>
</feature>
<evidence type="ECO:0000256" key="1">
    <source>
        <dbReference type="ARBA" id="ARBA00000085"/>
    </source>
</evidence>
<evidence type="ECO:0000256" key="6">
    <source>
        <dbReference type="ARBA" id="ARBA00022777"/>
    </source>
</evidence>
<sequence length="419" mass="47115">MRLLTKATLLFLVVALLVFGVGGIITYQMVVEEVQLETDWYLDETFKATVKGIRAGKSIEALDNEKVIITPLLGANWPDTMAHYKDTIAEHFNLRRLEPHRNLTKIKKIDDTYYRISITDVLIEVDDMYEGVVGVLSRLFLFLTASVILGSILISRWLFKPFTKLLDRLSSFNLKNTSGLEVPETSTREFNQLNSFLRSMTDKAQRDYRSLKEFTENASHEMQTPIAVAKGKLELMLEAPELDEEQAGLIQGAYQAISRLSSIGHSLTLLSKIENQEFSVSQNIDFSKLVENSIEYYRELAELKEIQLESKVTPGVQLPIESSLAEILVSNLIKNAIQHNTPGGWISLELSADHLSVKNSGAPPSIDPGKLFERFRKGNQSGGSLGLGLSIVKKITEASDWSVTYDYENETHHLQVTFN</sequence>
<dbReference type="CDD" id="cd00082">
    <property type="entry name" value="HisKA"/>
    <property type="match status" value="1"/>
</dbReference>
<dbReference type="Pfam" id="PF00512">
    <property type="entry name" value="HisKA"/>
    <property type="match status" value="1"/>
</dbReference>
<dbReference type="AlphaFoldDB" id="A0A2D0NBP5"/>
<keyword evidence="7 8" id="KW-1133">Transmembrane helix</keyword>
<dbReference type="Gene3D" id="3.30.565.10">
    <property type="entry name" value="Histidine kinase-like ATPase, C-terminal domain"/>
    <property type="match status" value="1"/>
</dbReference>
<dbReference type="PANTHER" id="PTHR45436:SF5">
    <property type="entry name" value="SENSOR HISTIDINE KINASE TRCS"/>
    <property type="match status" value="1"/>
</dbReference>
<comment type="caution">
    <text evidence="10">The sequence shown here is derived from an EMBL/GenBank/DDBJ whole genome shotgun (WGS) entry which is preliminary data.</text>
</comment>
<dbReference type="Proteomes" id="UP000223913">
    <property type="component" value="Unassembled WGS sequence"/>
</dbReference>
<dbReference type="EC" id="2.7.13.3" evidence="2"/>
<dbReference type="EMBL" id="PDUD01000019">
    <property type="protein sequence ID" value="PHN05907.1"/>
    <property type="molecule type" value="Genomic_DNA"/>
</dbReference>
<keyword evidence="5 8" id="KW-0812">Transmembrane</keyword>
<keyword evidence="8" id="KW-0472">Membrane</keyword>
<dbReference type="InterPro" id="IPR050428">
    <property type="entry name" value="TCS_sensor_his_kinase"/>
</dbReference>
<keyword evidence="6" id="KW-0418">Kinase</keyword>
<accession>A0A2D0NBP5</accession>
<keyword evidence="4" id="KW-0808">Transferase</keyword>
<dbReference type="Gene3D" id="1.10.287.130">
    <property type="match status" value="1"/>
</dbReference>
<name>A0A2D0NBP5_FLAN2</name>
<dbReference type="InterPro" id="IPR003594">
    <property type="entry name" value="HATPase_dom"/>
</dbReference>
<organism evidence="10 11">
    <name type="scientific">Flavilitoribacter nigricans (strain ATCC 23147 / DSM 23189 / NBRC 102662 / NCIMB 1420 / SS-2)</name>
    <name type="common">Lewinella nigricans</name>
    <dbReference type="NCBI Taxonomy" id="1122177"/>
    <lineage>
        <taxon>Bacteria</taxon>
        <taxon>Pseudomonadati</taxon>
        <taxon>Bacteroidota</taxon>
        <taxon>Saprospiria</taxon>
        <taxon>Saprospirales</taxon>
        <taxon>Lewinellaceae</taxon>
        <taxon>Flavilitoribacter</taxon>
    </lineage>
</organism>
<dbReference type="SUPFAM" id="SSF47384">
    <property type="entry name" value="Homodimeric domain of signal transducing histidine kinase"/>
    <property type="match status" value="1"/>
</dbReference>
<gene>
    <name evidence="10" type="ORF">CRP01_13070</name>
</gene>
<feature type="domain" description="Histidine kinase" evidence="9">
    <location>
        <begin position="217"/>
        <end position="419"/>
    </location>
</feature>
<dbReference type="InterPro" id="IPR036097">
    <property type="entry name" value="HisK_dim/P_sf"/>
</dbReference>
<dbReference type="PANTHER" id="PTHR45436">
    <property type="entry name" value="SENSOR HISTIDINE KINASE YKOH"/>
    <property type="match status" value="1"/>
</dbReference>
<keyword evidence="11" id="KW-1185">Reference proteome</keyword>
<evidence type="ECO:0000313" key="11">
    <source>
        <dbReference type="Proteomes" id="UP000223913"/>
    </source>
</evidence>
<dbReference type="PROSITE" id="PS50109">
    <property type="entry name" value="HIS_KIN"/>
    <property type="match status" value="1"/>
</dbReference>
<evidence type="ECO:0000256" key="5">
    <source>
        <dbReference type="ARBA" id="ARBA00022692"/>
    </source>
</evidence>
<dbReference type="RefSeq" id="WP_099150500.1">
    <property type="nucleotide sequence ID" value="NZ_PDUD01000019.1"/>
</dbReference>
<dbReference type="InterPro" id="IPR005467">
    <property type="entry name" value="His_kinase_dom"/>
</dbReference>
<evidence type="ECO:0000256" key="2">
    <source>
        <dbReference type="ARBA" id="ARBA00012438"/>
    </source>
</evidence>
<evidence type="ECO:0000256" key="4">
    <source>
        <dbReference type="ARBA" id="ARBA00022679"/>
    </source>
</evidence>
<dbReference type="CDD" id="cd00075">
    <property type="entry name" value="HATPase"/>
    <property type="match status" value="1"/>
</dbReference>
<dbReference type="GO" id="GO:0005886">
    <property type="term" value="C:plasma membrane"/>
    <property type="evidence" value="ECO:0007669"/>
    <property type="project" value="TreeGrafter"/>
</dbReference>
<keyword evidence="3" id="KW-0597">Phosphoprotein</keyword>
<dbReference type="SMART" id="SM00388">
    <property type="entry name" value="HisKA"/>
    <property type="match status" value="1"/>
</dbReference>
<feature type="transmembrane region" description="Helical" evidence="8">
    <location>
        <begin position="139"/>
        <end position="159"/>
    </location>
</feature>
<comment type="catalytic activity">
    <reaction evidence="1">
        <text>ATP + protein L-histidine = ADP + protein N-phospho-L-histidine.</text>
        <dbReference type="EC" id="2.7.13.3"/>
    </reaction>
</comment>
<evidence type="ECO:0000313" key="10">
    <source>
        <dbReference type="EMBL" id="PHN05907.1"/>
    </source>
</evidence>
<evidence type="ECO:0000256" key="3">
    <source>
        <dbReference type="ARBA" id="ARBA00022553"/>
    </source>
</evidence>